<keyword evidence="1" id="KW-0812">Transmembrane</keyword>
<dbReference type="OrthoDB" id="228033at2"/>
<sequence length="491" mass="53889">MQTVSCPSCGAEVKFRSHASVMAVCEYCNTSVLKDVDAVQDLGRMSSVLEDYSPIQIGASGVFGGRQFSVVGRIQLRYAAGVWNEWYLLFDDGQTAWLGDSSGLYTITTARDAGGPLPSFDALEPGRMESIGAERFMTSELRTAQCVGGQGELPFKVGEGWQAKVADFRRGASFVTLDYSDGPAPAVYNGLSVTLDGLKFQLLRDEDQIQRSAGRYRGKLSALDCPACGGPIKYLPGMTANLLCPACRTRIDAAGPEARVLAAGEKAAAVPTSLELGAVASLNKQEYRVIGFMVRRDDEGARWTEYLLHGARSGFSWLVETEEGWFRANVMEEWPDWHWTGADTATFDKVAYEKLYDYRATVVHAAGAFNWRVAVGDSARVYEFKHNQVRLSAELTGEELTWSRSTPIPTDQVKAWFGAAFHGELSPATPKEVWVKGRYGIMAKKFIMIMLVLNAIPVLFAFRSAFVPTLLGALAVYLPALFLDFTDKDDT</sequence>
<keyword evidence="4" id="KW-1185">Reference proteome</keyword>
<dbReference type="AlphaFoldDB" id="A0A1I7G943"/>
<feature type="domain" description="DUF4178" evidence="2">
    <location>
        <begin position="276"/>
        <end position="409"/>
    </location>
</feature>
<feature type="transmembrane region" description="Helical" evidence="1">
    <location>
        <begin position="446"/>
        <end position="463"/>
    </location>
</feature>
<dbReference type="InterPro" id="IPR025235">
    <property type="entry name" value="DUF4178"/>
</dbReference>
<keyword evidence="1" id="KW-1133">Transmembrane helix</keyword>
<keyword evidence="1" id="KW-0472">Membrane</keyword>
<protein>
    <recommendedName>
        <fullName evidence="2">DUF4178 domain-containing protein</fullName>
    </recommendedName>
</protein>
<organism evidence="3 4">
    <name type="scientific">Pseudoduganella namucuonensis</name>
    <dbReference type="NCBI Taxonomy" id="1035707"/>
    <lineage>
        <taxon>Bacteria</taxon>
        <taxon>Pseudomonadati</taxon>
        <taxon>Pseudomonadota</taxon>
        <taxon>Betaproteobacteria</taxon>
        <taxon>Burkholderiales</taxon>
        <taxon>Oxalobacteraceae</taxon>
        <taxon>Telluria group</taxon>
        <taxon>Pseudoduganella</taxon>
    </lineage>
</organism>
<dbReference type="RefSeq" id="WP_093554033.1">
    <property type="nucleotide sequence ID" value="NZ_FPBO01000003.1"/>
</dbReference>
<accession>A0A1I7G943</accession>
<evidence type="ECO:0000259" key="2">
    <source>
        <dbReference type="Pfam" id="PF13785"/>
    </source>
</evidence>
<name>A0A1I7G943_9BURK</name>
<reference evidence="4" key="1">
    <citation type="submission" date="2016-10" db="EMBL/GenBank/DDBJ databases">
        <authorList>
            <person name="Varghese N."/>
            <person name="Submissions S."/>
        </authorList>
    </citation>
    <scope>NUCLEOTIDE SEQUENCE [LARGE SCALE GENOMIC DNA]</scope>
    <source>
        <strain evidence="4">CGMCC 1.11014</strain>
    </source>
</reference>
<dbReference type="Pfam" id="PF13785">
    <property type="entry name" value="DUF4178"/>
    <property type="match status" value="2"/>
</dbReference>
<evidence type="ECO:0000256" key="1">
    <source>
        <dbReference type="SAM" id="Phobius"/>
    </source>
</evidence>
<feature type="domain" description="DUF4178" evidence="2">
    <location>
        <begin position="56"/>
        <end position="191"/>
    </location>
</feature>
<evidence type="ECO:0000313" key="4">
    <source>
        <dbReference type="Proteomes" id="UP000199391"/>
    </source>
</evidence>
<evidence type="ECO:0000313" key="3">
    <source>
        <dbReference type="EMBL" id="SFU44964.1"/>
    </source>
</evidence>
<feature type="transmembrane region" description="Helical" evidence="1">
    <location>
        <begin position="469"/>
        <end position="486"/>
    </location>
</feature>
<dbReference type="STRING" id="1035707.SAMN05216552_1003155"/>
<dbReference type="Proteomes" id="UP000199391">
    <property type="component" value="Unassembled WGS sequence"/>
</dbReference>
<dbReference type="EMBL" id="FPBO01000003">
    <property type="protein sequence ID" value="SFU44964.1"/>
    <property type="molecule type" value="Genomic_DNA"/>
</dbReference>
<gene>
    <name evidence="3" type="ORF">SAMN05216552_1003155</name>
</gene>
<proteinExistence type="predicted"/>